<gene>
    <name evidence="2" type="ORF">RIL183_19141</name>
</gene>
<feature type="transmembrane region" description="Helical" evidence="1">
    <location>
        <begin position="114"/>
        <end position="135"/>
    </location>
</feature>
<keyword evidence="1" id="KW-0472">Membrane</keyword>
<accession>A0A0M6WI43</accession>
<organism evidence="2 3">
    <name type="scientific">Roseburia inulinivorans</name>
    <dbReference type="NCBI Taxonomy" id="360807"/>
    <lineage>
        <taxon>Bacteria</taxon>
        <taxon>Bacillati</taxon>
        <taxon>Bacillota</taxon>
        <taxon>Clostridia</taxon>
        <taxon>Lachnospirales</taxon>
        <taxon>Lachnospiraceae</taxon>
        <taxon>Roseburia</taxon>
    </lineage>
</organism>
<dbReference type="Proteomes" id="UP000049828">
    <property type="component" value="Unassembled WGS sequence"/>
</dbReference>
<dbReference type="EMBL" id="CVRS01000064">
    <property type="protein sequence ID" value="CRL36373.1"/>
    <property type="molecule type" value="Genomic_DNA"/>
</dbReference>
<keyword evidence="1" id="KW-0812">Transmembrane</keyword>
<dbReference type="RefSeq" id="WP_021922406.1">
    <property type="nucleotide sequence ID" value="NZ_CVRS01000064.1"/>
</dbReference>
<evidence type="ECO:0000256" key="1">
    <source>
        <dbReference type="SAM" id="Phobius"/>
    </source>
</evidence>
<dbReference type="SUPFAM" id="SSF53649">
    <property type="entry name" value="Alkaline phosphatase-like"/>
    <property type="match status" value="1"/>
</dbReference>
<name>A0A0M6WI43_9FIRM</name>
<feature type="transmembrane region" description="Helical" evidence="1">
    <location>
        <begin position="74"/>
        <end position="94"/>
    </location>
</feature>
<proteinExistence type="predicted"/>
<sequence length="568" mass="64221">MKKKLVTFGISYCIVFLNVFMTIIFGPAEIFMGNYKDFGVIYSEFGWTFLIGGIIGSIVIAAIIALLPEVLRIIILSIGFGVGVACYIQGMFLNKGLDMLGATAEGYHAGKTEMIQNGVIWMMIIVIALALSFVLKKYRVKIAVFGSLFLIAIQMSGYISLFFTADKEAFQYAEGELCLSGEEQFTVSSNENIIVFILDNFSSEWLTEAKQEIPGLTDGLVDFTYYNNADCNSYSTYPSLVRLVTGHELNPTVSVDDYITECWNNEKTDDYYNLLHEHGYKVNVYTPELPIICGSKNLSLATGKLDNIAQESDSIQVNHKLLYKTLIKMSAYRYAPKCLKSRFNVGMNEYSEIVSYADNVIATSNPNFYNTLVENGLKVDDSSNYYQFIHLNGTHEFINDENCQYADGASRMQTIQGIFLMLNEYLDQLKAVNAYDNSTIIITTDHGVARNMQPIFFIKEKGQKHDSAQESNAPISLNEFVPTIVNALGEDYSEFGFSIYDFSENEVRERTVYERSQDDTYPAVKRYDGGNAGQNVYHVYTYRGNLYDFQYVYDNGIYDVIPMVDSYF</sequence>
<evidence type="ECO:0000313" key="3">
    <source>
        <dbReference type="Proteomes" id="UP000049828"/>
    </source>
</evidence>
<keyword evidence="1" id="KW-1133">Transmembrane helix</keyword>
<feature type="transmembrane region" description="Helical" evidence="1">
    <location>
        <begin position="5"/>
        <end position="25"/>
    </location>
</feature>
<dbReference type="Gene3D" id="3.40.720.10">
    <property type="entry name" value="Alkaline Phosphatase, subunit A"/>
    <property type="match status" value="1"/>
</dbReference>
<dbReference type="InterPro" id="IPR017850">
    <property type="entry name" value="Alkaline_phosphatase_core_sf"/>
</dbReference>
<protein>
    <recommendedName>
        <fullName evidence="4">Sulfatase N-terminal domain-containing protein</fullName>
    </recommendedName>
</protein>
<evidence type="ECO:0000313" key="2">
    <source>
        <dbReference type="EMBL" id="CRL36373.1"/>
    </source>
</evidence>
<keyword evidence="3" id="KW-1185">Reference proteome</keyword>
<reference evidence="3" key="1">
    <citation type="submission" date="2015-05" db="EMBL/GenBank/DDBJ databases">
        <authorList>
            <consortium name="Pathogen Informatics"/>
        </authorList>
    </citation>
    <scope>NUCLEOTIDE SEQUENCE [LARGE SCALE GENOMIC DNA]</scope>
    <source>
        <strain evidence="3">L1-83</strain>
    </source>
</reference>
<feature type="transmembrane region" description="Helical" evidence="1">
    <location>
        <begin position="45"/>
        <end position="67"/>
    </location>
</feature>
<feature type="transmembrane region" description="Helical" evidence="1">
    <location>
        <begin position="142"/>
        <end position="163"/>
    </location>
</feature>
<evidence type="ECO:0008006" key="4">
    <source>
        <dbReference type="Google" id="ProtNLM"/>
    </source>
</evidence>
<dbReference type="AlphaFoldDB" id="A0A0M6WI43"/>